<dbReference type="EMBL" id="PDTV01000001">
    <property type="protein sequence ID" value="PIE83749.1"/>
    <property type="molecule type" value="Genomic_DNA"/>
</dbReference>
<evidence type="ECO:0000256" key="5">
    <source>
        <dbReference type="ARBA" id="ARBA00022777"/>
    </source>
</evidence>
<dbReference type="GO" id="GO:0046654">
    <property type="term" value="P:tetrahydrofolate biosynthetic process"/>
    <property type="evidence" value="ECO:0007669"/>
    <property type="project" value="UniProtKB-UniPathway"/>
</dbReference>
<evidence type="ECO:0000313" key="10">
    <source>
        <dbReference type="Proteomes" id="UP000229278"/>
    </source>
</evidence>
<sequence>MARVYVGIGSNVEPEKHVSLGLRQLRQKFGALTVSTIYANPAVGFRGNDFFNLVVGFDTSLAVFAVAATLRDIEAHFQARGNGTKQTSRALDLDLLLYNDLVLQQGTLHIPREEITRYAFVLRPLAEIAGERQHPLLGTTFAELWAAFDTSSAEKLTPVALVPEQYDSDDCRSR</sequence>
<name>A0A2G6PHV4_9GAMM</name>
<dbReference type="GO" id="GO:0005524">
    <property type="term" value="F:ATP binding"/>
    <property type="evidence" value="ECO:0007669"/>
    <property type="project" value="UniProtKB-KW"/>
</dbReference>
<dbReference type="Proteomes" id="UP000229278">
    <property type="component" value="Unassembled WGS sequence"/>
</dbReference>
<evidence type="ECO:0000256" key="7">
    <source>
        <dbReference type="ARBA" id="ARBA00022909"/>
    </source>
</evidence>
<evidence type="ECO:0000256" key="3">
    <source>
        <dbReference type="ARBA" id="ARBA00022679"/>
    </source>
</evidence>
<keyword evidence="7" id="KW-0289">Folate biosynthesis</keyword>
<dbReference type="GO" id="GO:0003848">
    <property type="term" value="F:2-amino-4-hydroxy-6-hydroxymethyldihydropteridine diphosphokinase activity"/>
    <property type="evidence" value="ECO:0007669"/>
    <property type="project" value="UniProtKB-EC"/>
</dbReference>
<evidence type="ECO:0000256" key="1">
    <source>
        <dbReference type="ARBA" id="ARBA00005051"/>
    </source>
</evidence>
<evidence type="ECO:0000256" key="6">
    <source>
        <dbReference type="ARBA" id="ARBA00022840"/>
    </source>
</evidence>
<dbReference type="GO" id="GO:0046656">
    <property type="term" value="P:folic acid biosynthetic process"/>
    <property type="evidence" value="ECO:0007669"/>
    <property type="project" value="UniProtKB-KW"/>
</dbReference>
<evidence type="ECO:0000256" key="4">
    <source>
        <dbReference type="ARBA" id="ARBA00022741"/>
    </source>
</evidence>
<comment type="pathway">
    <text evidence="1">Cofactor biosynthesis; tetrahydrofolate biosynthesis; 2-amino-4-hydroxy-6-hydroxymethyl-7,8-dihydropteridine diphosphate from 7,8-dihydroneopterin triphosphate: step 4/4.</text>
</comment>
<evidence type="ECO:0000313" key="9">
    <source>
        <dbReference type="EMBL" id="PIE83749.1"/>
    </source>
</evidence>
<protein>
    <recommendedName>
        <fullName evidence="2">2-amino-4-hydroxy-6-hydroxymethyldihydropteridine diphosphokinase</fullName>
        <ecNumber evidence="2">2.7.6.3</ecNumber>
    </recommendedName>
</protein>
<feature type="domain" description="7,8-dihydro-6-hydroxymethylpterin-pyrophosphokinase" evidence="8">
    <location>
        <begin position="5"/>
        <end position="129"/>
    </location>
</feature>
<evidence type="ECO:0000259" key="8">
    <source>
        <dbReference type="Pfam" id="PF01288"/>
    </source>
</evidence>
<accession>A0A2G6PHV4</accession>
<dbReference type="InterPro" id="IPR035907">
    <property type="entry name" value="Hppk_sf"/>
</dbReference>
<keyword evidence="4" id="KW-0547">Nucleotide-binding</keyword>
<evidence type="ECO:0000256" key="2">
    <source>
        <dbReference type="ARBA" id="ARBA00013253"/>
    </source>
</evidence>
<reference evidence="9 10" key="1">
    <citation type="submission" date="2017-10" db="EMBL/GenBank/DDBJ databases">
        <title>Novel microbial diversity and functional potential in the marine mammal oral microbiome.</title>
        <authorList>
            <person name="Dudek N.K."/>
            <person name="Sun C.L."/>
            <person name="Burstein D."/>
            <person name="Kantor R.S."/>
            <person name="Aliaga Goltsman D.S."/>
            <person name="Bik E.M."/>
            <person name="Thomas B.C."/>
            <person name="Banfield J.F."/>
            <person name="Relman D.A."/>
        </authorList>
    </citation>
    <scope>NUCLEOTIDE SEQUENCE [LARGE SCALE GENOMIC DNA]</scope>
    <source>
        <strain evidence="9">DOLJORAL78_50_517</strain>
    </source>
</reference>
<dbReference type="AlphaFoldDB" id="A0A2G6PHV4"/>
<dbReference type="EC" id="2.7.6.3" evidence="2"/>
<gene>
    <name evidence="9" type="primary">folK</name>
    <name evidence="9" type="ORF">CSA09_00110</name>
</gene>
<proteinExistence type="predicted"/>
<dbReference type="GO" id="GO:0016301">
    <property type="term" value="F:kinase activity"/>
    <property type="evidence" value="ECO:0007669"/>
    <property type="project" value="UniProtKB-KW"/>
</dbReference>
<dbReference type="PANTHER" id="PTHR43071:SF2">
    <property type="entry name" value="2-AMINO-4-HYDROXY-6-HYDROXYMETHYLDIHYDROPTERIDINE PYROPHOSPHOKINASE"/>
    <property type="match status" value="1"/>
</dbReference>
<dbReference type="InterPro" id="IPR000550">
    <property type="entry name" value="Hppk"/>
</dbReference>
<keyword evidence="3" id="KW-0808">Transferase</keyword>
<dbReference type="Gene3D" id="3.30.70.560">
    <property type="entry name" value="7,8-Dihydro-6-hydroxymethylpterin-pyrophosphokinase HPPK"/>
    <property type="match status" value="1"/>
</dbReference>
<keyword evidence="6" id="KW-0067">ATP-binding</keyword>
<keyword evidence="5 9" id="KW-0418">Kinase</keyword>
<dbReference type="PANTHER" id="PTHR43071">
    <property type="entry name" value="2-AMINO-4-HYDROXY-6-HYDROXYMETHYLDIHYDROPTERIDINE PYROPHOSPHOKINASE"/>
    <property type="match status" value="1"/>
</dbReference>
<dbReference type="Pfam" id="PF01288">
    <property type="entry name" value="HPPK"/>
    <property type="match status" value="1"/>
</dbReference>
<comment type="caution">
    <text evidence="9">The sequence shown here is derived from an EMBL/GenBank/DDBJ whole genome shotgun (WGS) entry which is preliminary data.</text>
</comment>
<organism evidence="9 10">
    <name type="scientific">Candidatus Contendibacter odensensis</name>
    <dbReference type="NCBI Taxonomy" id="1400860"/>
    <lineage>
        <taxon>Bacteria</taxon>
        <taxon>Pseudomonadati</taxon>
        <taxon>Pseudomonadota</taxon>
        <taxon>Gammaproteobacteria</taxon>
        <taxon>Candidatus Competibacteraceae</taxon>
        <taxon>Candidatus Contendibacter</taxon>
    </lineage>
</organism>
<dbReference type="SUPFAM" id="SSF55083">
    <property type="entry name" value="6-hydroxymethyl-7,8-dihydropterin pyrophosphokinase, HPPK"/>
    <property type="match status" value="1"/>
</dbReference>
<dbReference type="UniPathway" id="UPA00077">
    <property type="reaction ID" value="UER00155"/>
</dbReference>
<dbReference type="NCBIfam" id="TIGR01498">
    <property type="entry name" value="folK"/>
    <property type="match status" value="1"/>
</dbReference>